<dbReference type="SUPFAM" id="SSF51905">
    <property type="entry name" value="FAD/NAD(P)-binding domain"/>
    <property type="match status" value="1"/>
</dbReference>
<dbReference type="Gene3D" id="3.30.9.100">
    <property type="match status" value="1"/>
</dbReference>
<dbReference type="InterPro" id="IPR002938">
    <property type="entry name" value="FAD-bd"/>
</dbReference>
<gene>
    <name evidence="2" type="ORF">B1199_16055</name>
</gene>
<feature type="domain" description="FAD-binding" evidence="1">
    <location>
        <begin position="5"/>
        <end position="337"/>
    </location>
</feature>
<dbReference type="InterPro" id="IPR050816">
    <property type="entry name" value="Flavin-dep_Halogenase_NPB"/>
</dbReference>
<dbReference type="GO" id="GO:0071949">
    <property type="term" value="F:FAD binding"/>
    <property type="evidence" value="ECO:0007669"/>
    <property type="project" value="InterPro"/>
</dbReference>
<organism evidence="2 3">
    <name type="scientific">Pseudoalteromonas ulvae</name>
    <dbReference type="NCBI Taxonomy" id="107327"/>
    <lineage>
        <taxon>Bacteria</taxon>
        <taxon>Pseudomonadati</taxon>
        <taxon>Pseudomonadota</taxon>
        <taxon>Gammaproteobacteria</taxon>
        <taxon>Alteromonadales</taxon>
        <taxon>Pseudoalteromonadaceae</taxon>
        <taxon>Pseudoalteromonas</taxon>
    </lineage>
</organism>
<dbReference type="EMBL" id="MWPV01000005">
    <property type="protein sequence ID" value="OUL56879.1"/>
    <property type="molecule type" value="Genomic_DNA"/>
</dbReference>
<dbReference type="InterPro" id="IPR036188">
    <property type="entry name" value="FAD/NAD-bd_sf"/>
</dbReference>
<evidence type="ECO:0000259" key="1">
    <source>
        <dbReference type="Pfam" id="PF01494"/>
    </source>
</evidence>
<dbReference type="AlphaFoldDB" id="A0A244CNU9"/>
<dbReference type="Pfam" id="PF01494">
    <property type="entry name" value="FAD_binding_3"/>
    <property type="match status" value="1"/>
</dbReference>
<reference evidence="2 3" key="1">
    <citation type="submission" date="2017-02" db="EMBL/GenBank/DDBJ databases">
        <title>Pseudoalteromonas ulvae TC14 Genome.</title>
        <authorList>
            <person name="Molmeret M."/>
        </authorList>
    </citation>
    <scope>NUCLEOTIDE SEQUENCE [LARGE SCALE GENOMIC DNA]</scope>
    <source>
        <strain evidence="2">TC14</strain>
    </source>
</reference>
<proteinExistence type="predicted"/>
<dbReference type="RefSeq" id="WP_086745133.1">
    <property type="nucleotide sequence ID" value="NZ_MWPV01000005.1"/>
</dbReference>
<dbReference type="PRINTS" id="PR00420">
    <property type="entry name" value="RNGMNOXGNASE"/>
</dbReference>
<dbReference type="Gene3D" id="3.50.50.60">
    <property type="entry name" value="FAD/NAD(P)-binding domain"/>
    <property type="match status" value="1"/>
</dbReference>
<dbReference type="Proteomes" id="UP000194841">
    <property type="component" value="Unassembled WGS sequence"/>
</dbReference>
<evidence type="ECO:0000313" key="2">
    <source>
        <dbReference type="EMBL" id="OUL56879.1"/>
    </source>
</evidence>
<protein>
    <recommendedName>
        <fullName evidence="1">FAD-binding domain-containing protein</fullName>
    </recommendedName>
</protein>
<dbReference type="NCBIfam" id="NF038171">
    <property type="entry name" value="maturase_LodB"/>
    <property type="match status" value="1"/>
</dbReference>
<dbReference type="PANTHER" id="PTHR43747:SF1">
    <property type="entry name" value="SLR1998 PROTEIN"/>
    <property type="match status" value="1"/>
</dbReference>
<name>A0A244CNU9_PSEDV</name>
<accession>A0A244CNU9</accession>
<dbReference type="OrthoDB" id="6310849at2"/>
<comment type="caution">
    <text evidence="2">The sequence shown here is derived from an EMBL/GenBank/DDBJ whole genome shotgun (WGS) entry which is preliminary data.</text>
</comment>
<sequence length="368" mass="41136">MEQHEVDVLIVGAGPAGAACGLSLRNHANKEVLIIDNSDLQHTRVGEHVTASIFEFMDYLNVADINQQSEFISENYGTTSYWGSQSANEHNSLFTAAGETYQLQRLEFDTTLLYNFVEAGGHVLLDCADIKFEQQVDNHWVVQLTHSVRGVIQIKTQFLVDASGRNAPVSKSLGLKRFKKDDLIGVGCFLDVSSLSLTHDQLIETTEFGWWYSANLPNQTAVVTFFTDMDLVKKHQLNKHENWNAALAKTFHMSKRVAGSQSLSDKLWLRNASSQLSDNVTVDNFVAIGDAAASFDPISSMGLGFAMSSGCFAAKAIHAAIEQESNQPLAVYHNDIERNFEQYSQTHKQVYQQETRWGDACFWQRRLS</sequence>
<dbReference type="PANTHER" id="PTHR43747">
    <property type="entry name" value="FAD-BINDING PROTEIN"/>
    <property type="match status" value="1"/>
</dbReference>
<evidence type="ECO:0000313" key="3">
    <source>
        <dbReference type="Proteomes" id="UP000194841"/>
    </source>
</evidence>
<keyword evidence="3" id="KW-1185">Reference proteome</keyword>